<sequence length="499" mass="53293">MDTVNKRHVTSYNTWVVLFATLGSITYGYCTSIIATTLGQPTFLHYFNLDSSGNAAAITGGLNGLYQAGGLFGSLSSAWAADKVGRRKAIGAAAMTCILGGALQAGSAHVAMFMIARFITGFGTGALVTLVPMWQSEVSSPATRGFLVGMHGVFILVGYSLASWVGVGFFFVNAGGAQWRIPLAIQTIPPFLLACGIMRLPESPRWLISRGITDEAMEILGKLHGRPTTDGEENYAALEFKQIQDQLSLDAVLPCSWASLFTVPSYRRRAVVGFLVMFCAQCTGTQVINNYGPSLYASIGFGSRDQLLLQAGWISVGIIGNFVNALLLDHAGRKYVMVTGLGGTAVALLGEAVMLALYQGSGNAAGISAAVFFLFLHIVFYASCLDASTYVYASEIWPTHIRSKGTAFSTSGLFLSSLILLTVSPTAFDAIGWRYYLVLMSFTVLSIFVFALLFPETKGLALEEVGRLFKDAVVEIQGVEADGQYSALAGKLEQDKSSA</sequence>
<comment type="caution">
    <text evidence="1">The sequence shown here is derived from an EMBL/GenBank/DDBJ whole genome shotgun (WGS) entry which is preliminary data.</text>
</comment>
<dbReference type="Proteomes" id="UP001165186">
    <property type="component" value="Unassembled WGS sequence"/>
</dbReference>
<protein>
    <submittedName>
        <fullName evidence="1">Uncharacterized protein</fullName>
    </submittedName>
</protein>
<evidence type="ECO:0000313" key="1">
    <source>
        <dbReference type="EMBL" id="GME26357.1"/>
    </source>
</evidence>
<keyword evidence="2" id="KW-1185">Reference proteome</keyword>
<name>A0ACB5S0Q7_9PEZI</name>
<organism evidence="1 2">
    <name type="scientific">Neofusicoccum parvum</name>
    <dbReference type="NCBI Taxonomy" id="310453"/>
    <lineage>
        <taxon>Eukaryota</taxon>
        <taxon>Fungi</taxon>
        <taxon>Dikarya</taxon>
        <taxon>Ascomycota</taxon>
        <taxon>Pezizomycotina</taxon>
        <taxon>Dothideomycetes</taxon>
        <taxon>Dothideomycetes incertae sedis</taxon>
        <taxon>Botryosphaeriales</taxon>
        <taxon>Botryosphaeriaceae</taxon>
        <taxon>Neofusicoccum</taxon>
    </lineage>
</organism>
<evidence type="ECO:0000313" key="2">
    <source>
        <dbReference type="Proteomes" id="UP001165186"/>
    </source>
</evidence>
<gene>
    <name evidence="1" type="primary">g9072</name>
    <name evidence="1" type="ORF">NpPPO83_00009072</name>
</gene>
<proteinExistence type="predicted"/>
<dbReference type="EMBL" id="BSXG01000027">
    <property type="protein sequence ID" value="GME26357.1"/>
    <property type="molecule type" value="Genomic_DNA"/>
</dbReference>
<reference evidence="1" key="1">
    <citation type="submission" date="2024-09" db="EMBL/GenBank/DDBJ databases">
        <title>Draft Genome Sequences of Neofusicoccum parvum.</title>
        <authorList>
            <person name="Ashida A."/>
            <person name="Camagna M."/>
            <person name="Tanaka A."/>
            <person name="Takemoto D."/>
        </authorList>
    </citation>
    <scope>NUCLEOTIDE SEQUENCE</scope>
    <source>
        <strain evidence="1">PPO83</strain>
    </source>
</reference>
<accession>A0ACB5S0Q7</accession>